<name>A0A3Q3XGC4_MOLML</name>
<evidence type="ECO:0000256" key="2">
    <source>
        <dbReference type="SAM" id="MobiDB-lite"/>
    </source>
</evidence>
<feature type="coiled-coil region" evidence="1">
    <location>
        <begin position="174"/>
        <end position="253"/>
    </location>
</feature>
<dbReference type="Ensembl" id="ENSMMOT00000028426.1">
    <property type="protein sequence ID" value="ENSMMOP00000027950.1"/>
    <property type="gene ID" value="ENSMMOG00000021128.1"/>
</dbReference>
<dbReference type="InterPro" id="IPR027702">
    <property type="entry name" value="Syncoilin"/>
</dbReference>
<proteinExistence type="predicted"/>
<evidence type="ECO:0000313" key="4">
    <source>
        <dbReference type="Proteomes" id="UP000261620"/>
    </source>
</evidence>
<dbReference type="AlphaFoldDB" id="A0A3Q3XGC4"/>
<keyword evidence="4" id="KW-1185">Reference proteome</keyword>
<dbReference type="Proteomes" id="UP000261620">
    <property type="component" value="Unplaced"/>
</dbReference>
<feature type="region of interest" description="Disordered" evidence="2">
    <location>
        <begin position="1"/>
        <end position="32"/>
    </location>
</feature>
<dbReference type="GO" id="GO:0005882">
    <property type="term" value="C:intermediate filament"/>
    <property type="evidence" value="ECO:0007669"/>
    <property type="project" value="InterPro"/>
</dbReference>
<dbReference type="PANTHER" id="PTHR47147">
    <property type="entry name" value="SYNCOILIN"/>
    <property type="match status" value="1"/>
</dbReference>
<protein>
    <submittedName>
        <fullName evidence="3">Uncharacterized protein</fullName>
    </submittedName>
</protein>
<reference evidence="3" key="2">
    <citation type="submission" date="2025-09" db="UniProtKB">
        <authorList>
            <consortium name="Ensembl"/>
        </authorList>
    </citation>
    <scope>IDENTIFICATION</scope>
</reference>
<accession>A0A3Q3XGC4</accession>
<organism evidence="3 4">
    <name type="scientific">Mola mola</name>
    <name type="common">Ocean sunfish</name>
    <name type="synonym">Tetraodon mola</name>
    <dbReference type="NCBI Taxonomy" id="94237"/>
    <lineage>
        <taxon>Eukaryota</taxon>
        <taxon>Metazoa</taxon>
        <taxon>Chordata</taxon>
        <taxon>Craniata</taxon>
        <taxon>Vertebrata</taxon>
        <taxon>Euteleostomi</taxon>
        <taxon>Actinopterygii</taxon>
        <taxon>Neopterygii</taxon>
        <taxon>Teleostei</taxon>
        <taxon>Neoteleostei</taxon>
        <taxon>Acanthomorphata</taxon>
        <taxon>Eupercaria</taxon>
        <taxon>Tetraodontiformes</taxon>
        <taxon>Molidae</taxon>
        <taxon>Mola</taxon>
    </lineage>
</organism>
<evidence type="ECO:0000313" key="3">
    <source>
        <dbReference type="Ensembl" id="ENSMMOP00000027950.1"/>
    </source>
</evidence>
<feature type="coiled-coil region" evidence="1">
    <location>
        <begin position="344"/>
        <end position="385"/>
    </location>
</feature>
<keyword evidence="1" id="KW-0175">Coiled coil</keyword>
<evidence type="ECO:0000256" key="1">
    <source>
        <dbReference type="SAM" id="Coils"/>
    </source>
</evidence>
<sequence>MDLFLSKGRDGYKDLSIESGHKNQEEDDPDKTLMEQKECSMAQSGLTYSGTHLSQSGFIKPYLQEMDDLLKSCEELTASPFSSPFSASYNETTLIESTKSQSKEKDAMKSIEEKNISPQGYLVTSYIDTHMDGEGTEDREAHRQSQVLNPELPAVGEKDPKMEVSDLGSGISDLVTLGAQMEDCIEEVQCLEKRRRELLAEVLEREERKREIQGLREERSEEERRMWKVNLERQGLQEELRKLKRRLFTMARDCAHNQFALSNQQREVDLLKKEELHSVVCQQTEEVSQLSTAHKQQLSDLQAQRHTQTSSHNLIVSLLISLLARYEPMLIALLKRREVTAGALVKAKEQAQELRAQLRPLKEEIQKLKLQRACLEEKLKLIHIQRRDDVGQYKVSRKQGCKMGKTTESGRYGGVIKHKYPFVLK</sequence>
<feature type="compositionally biased region" description="Basic and acidic residues" evidence="2">
    <location>
        <begin position="7"/>
        <end position="32"/>
    </location>
</feature>
<dbReference type="STRING" id="94237.ENSMMOP00000027950"/>
<dbReference type="PANTHER" id="PTHR47147:SF1">
    <property type="entry name" value="SYNCOILIN"/>
    <property type="match status" value="1"/>
</dbReference>
<reference evidence="3" key="1">
    <citation type="submission" date="2025-08" db="UniProtKB">
        <authorList>
            <consortium name="Ensembl"/>
        </authorList>
    </citation>
    <scope>IDENTIFICATION</scope>
</reference>